<feature type="domain" description="Disease resistance protein winged helix" evidence="12">
    <location>
        <begin position="454"/>
        <end position="510"/>
    </location>
</feature>
<evidence type="ECO:0000259" key="11">
    <source>
        <dbReference type="Pfam" id="PF18052"/>
    </source>
</evidence>
<dbReference type="Gene3D" id="1.10.8.430">
    <property type="entry name" value="Helical domain of apoptotic protease-activating factors"/>
    <property type="match status" value="1"/>
</dbReference>
<dbReference type="Pfam" id="PF25019">
    <property type="entry name" value="LRR_R13L1-DRL21"/>
    <property type="match status" value="1"/>
</dbReference>
<keyword evidence="15" id="KW-1185">Reference proteome</keyword>
<name>A0AAV8CD63_9POAL</name>
<keyword evidence="5" id="KW-0611">Plant defense</keyword>
<dbReference type="Pfam" id="PF18052">
    <property type="entry name" value="Rx_N"/>
    <property type="match status" value="1"/>
</dbReference>
<dbReference type="FunFam" id="3.40.50.300:FF:001091">
    <property type="entry name" value="Probable disease resistance protein At1g61300"/>
    <property type="match status" value="1"/>
</dbReference>
<dbReference type="SUPFAM" id="SSF52058">
    <property type="entry name" value="L domain-like"/>
    <property type="match status" value="1"/>
</dbReference>
<dbReference type="GO" id="GO:0051707">
    <property type="term" value="P:response to other organism"/>
    <property type="evidence" value="ECO:0007669"/>
    <property type="project" value="UniProtKB-ARBA"/>
</dbReference>
<feature type="chain" id="PRO_5043372803" evidence="9">
    <location>
        <begin position="24"/>
        <end position="1024"/>
    </location>
</feature>
<dbReference type="InterPro" id="IPR002182">
    <property type="entry name" value="NB-ARC"/>
</dbReference>
<dbReference type="InterPro" id="IPR058922">
    <property type="entry name" value="WHD_DRP"/>
</dbReference>
<dbReference type="GO" id="GO:0043531">
    <property type="term" value="F:ADP binding"/>
    <property type="evidence" value="ECO:0007669"/>
    <property type="project" value="InterPro"/>
</dbReference>
<dbReference type="InterPro" id="IPR032675">
    <property type="entry name" value="LRR_dom_sf"/>
</dbReference>
<evidence type="ECO:0000256" key="8">
    <source>
        <dbReference type="SAM" id="MobiDB-lite"/>
    </source>
</evidence>
<dbReference type="Gene3D" id="3.40.50.300">
    <property type="entry name" value="P-loop containing nucleotide triphosphate hydrolases"/>
    <property type="match status" value="1"/>
</dbReference>
<accession>A0AAV8CD63</accession>
<protein>
    <submittedName>
        <fullName evidence="14">Disease resistance protein (CC-NBS-LRR class) family</fullName>
    </submittedName>
</protein>
<feature type="domain" description="Disease resistance N-terminal" evidence="11">
    <location>
        <begin position="41"/>
        <end position="106"/>
    </location>
</feature>
<feature type="domain" description="NB-ARC" evidence="10">
    <location>
        <begin position="175"/>
        <end position="347"/>
    </location>
</feature>
<dbReference type="InterPro" id="IPR042197">
    <property type="entry name" value="Apaf_helical"/>
</dbReference>
<evidence type="ECO:0000313" key="14">
    <source>
        <dbReference type="EMBL" id="KAJ4752267.1"/>
    </source>
</evidence>
<dbReference type="AlphaFoldDB" id="A0AAV8CD63"/>
<feature type="domain" description="R13L1/DRL21-like LRR repeat region" evidence="13">
    <location>
        <begin position="751"/>
        <end position="912"/>
    </location>
</feature>
<evidence type="ECO:0000256" key="6">
    <source>
        <dbReference type="ARBA" id="ARBA00022840"/>
    </source>
</evidence>
<dbReference type="PANTHER" id="PTHR36766:SF64">
    <property type="entry name" value="OS12G0206100 PROTEIN"/>
    <property type="match status" value="1"/>
</dbReference>
<evidence type="ECO:0000256" key="3">
    <source>
        <dbReference type="ARBA" id="ARBA00022737"/>
    </source>
</evidence>
<keyword evidence="2" id="KW-0433">Leucine-rich repeat</keyword>
<dbReference type="PRINTS" id="PR00364">
    <property type="entry name" value="DISEASERSIST"/>
</dbReference>
<dbReference type="Pfam" id="PF23559">
    <property type="entry name" value="WHD_DRP"/>
    <property type="match status" value="1"/>
</dbReference>
<feature type="coiled-coil region" evidence="7">
    <location>
        <begin position="39"/>
        <end position="66"/>
    </location>
</feature>
<evidence type="ECO:0000259" key="12">
    <source>
        <dbReference type="Pfam" id="PF23559"/>
    </source>
</evidence>
<gene>
    <name evidence="14" type="ORF">LUZ62_086672</name>
</gene>
<keyword evidence="7" id="KW-0175">Coiled coil</keyword>
<organism evidence="14 15">
    <name type="scientific">Rhynchospora pubera</name>
    <dbReference type="NCBI Taxonomy" id="906938"/>
    <lineage>
        <taxon>Eukaryota</taxon>
        <taxon>Viridiplantae</taxon>
        <taxon>Streptophyta</taxon>
        <taxon>Embryophyta</taxon>
        <taxon>Tracheophyta</taxon>
        <taxon>Spermatophyta</taxon>
        <taxon>Magnoliopsida</taxon>
        <taxon>Liliopsida</taxon>
        <taxon>Poales</taxon>
        <taxon>Cyperaceae</taxon>
        <taxon>Cyperoideae</taxon>
        <taxon>Rhynchosporeae</taxon>
        <taxon>Rhynchospora</taxon>
    </lineage>
</organism>
<dbReference type="Proteomes" id="UP001140206">
    <property type="component" value="Chromosome 5"/>
</dbReference>
<dbReference type="InterPro" id="IPR056789">
    <property type="entry name" value="LRR_R13L1-DRL21"/>
</dbReference>
<evidence type="ECO:0000256" key="2">
    <source>
        <dbReference type="ARBA" id="ARBA00022614"/>
    </source>
</evidence>
<dbReference type="PANTHER" id="PTHR36766">
    <property type="entry name" value="PLANT BROAD-SPECTRUM MILDEW RESISTANCE PROTEIN RPW8"/>
    <property type="match status" value="1"/>
</dbReference>
<evidence type="ECO:0000259" key="13">
    <source>
        <dbReference type="Pfam" id="PF25019"/>
    </source>
</evidence>
<keyword evidence="6" id="KW-0067">ATP-binding</keyword>
<dbReference type="GO" id="GO:0006952">
    <property type="term" value="P:defense response"/>
    <property type="evidence" value="ECO:0007669"/>
    <property type="project" value="UniProtKB-KW"/>
</dbReference>
<feature type="region of interest" description="Disordered" evidence="8">
    <location>
        <begin position="996"/>
        <end position="1024"/>
    </location>
</feature>
<proteinExistence type="inferred from homology"/>
<evidence type="ECO:0000256" key="5">
    <source>
        <dbReference type="ARBA" id="ARBA00022821"/>
    </source>
</evidence>
<evidence type="ECO:0000259" key="10">
    <source>
        <dbReference type="Pfam" id="PF00931"/>
    </source>
</evidence>
<keyword evidence="4" id="KW-0547">Nucleotide-binding</keyword>
<evidence type="ECO:0000256" key="7">
    <source>
        <dbReference type="SAM" id="Coils"/>
    </source>
</evidence>
<keyword evidence="9" id="KW-0732">Signal</keyword>
<evidence type="ECO:0000256" key="9">
    <source>
        <dbReference type="SAM" id="SignalP"/>
    </source>
</evidence>
<comment type="caution">
    <text evidence="14">The sequence shown here is derived from an EMBL/GenBank/DDBJ whole genome shotgun (WGS) entry which is preliminary data.</text>
</comment>
<dbReference type="EMBL" id="JAMFTS010000005">
    <property type="protein sequence ID" value="KAJ4752267.1"/>
    <property type="molecule type" value="Genomic_DNA"/>
</dbReference>
<dbReference type="InterPro" id="IPR027417">
    <property type="entry name" value="P-loop_NTPase"/>
</dbReference>
<dbReference type="SUPFAM" id="SSF52540">
    <property type="entry name" value="P-loop containing nucleoside triphosphate hydrolases"/>
    <property type="match status" value="1"/>
</dbReference>
<dbReference type="Pfam" id="PF00931">
    <property type="entry name" value="NB-ARC"/>
    <property type="match status" value="1"/>
</dbReference>
<dbReference type="GO" id="GO:0005524">
    <property type="term" value="F:ATP binding"/>
    <property type="evidence" value="ECO:0007669"/>
    <property type="project" value="UniProtKB-KW"/>
</dbReference>
<evidence type="ECO:0000256" key="1">
    <source>
        <dbReference type="ARBA" id="ARBA00008894"/>
    </source>
</evidence>
<dbReference type="Gene3D" id="1.10.10.10">
    <property type="entry name" value="Winged helix-like DNA-binding domain superfamily/Winged helix DNA-binding domain"/>
    <property type="match status" value="1"/>
</dbReference>
<dbReference type="InterPro" id="IPR036388">
    <property type="entry name" value="WH-like_DNA-bd_sf"/>
</dbReference>
<feature type="signal peptide" evidence="9">
    <location>
        <begin position="1"/>
        <end position="23"/>
    </location>
</feature>
<dbReference type="Gene3D" id="1.20.5.4130">
    <property type="match status" value="1"/>
</dbReference>
<evidence type="ECO:0000313" key="15">
    <source>
        <dbReference type="Proteomes" id="UP001140206"/>
    </source>
</evidence>
<comment type="similarity">
    <text evidence="1">Belongs to the disease resistance NB-LRR family.</text>
</comment>
<evidence type="ECO:0000256" key="4">
    <source>
        <dbReference type="ARBA" id="ARBA00022741"/>
    </source>
</evidence>
<reference evidence="14" key="1">
    <citation type="submission" date="2022-08" db="EMBL/GenBank/DDBJ databases">
        <authorList>
            <person name="Marques A."/>
        </authorList>
    </citation>
    <scope>NUCLEOTIDE SEQUENCE</scope>
    <source>
        <strain evidence="14">RhyPub2mFocal</strain>
        <tissue evidence="14">Leaves</tissue>
    </source>
</reference>
<dbReference type="InterPro" id="IPR041118">
    <property type="entry name" value="Rx_N"/>
</dbReference>
<keyword evidence="3" id="KW-0677">Repeat</keyword>
<dbReference type="Gene3D" id="3.80.10.10">
    <property type="entry name" value="Ribonuclease Inhibitor"/>
    <property type="match status" value="2"/>
</dbReference>
<sequence length="1024" mass="117594">MGLGCVITNLLSLGAQLIPVVNASAQAPPSSSSCPPVESQQIETELKELMRLLERIKARLYDAEERRIRDLSVMLWLKELREVAYDAEDVLDEYHYEVLRAQVEARDASPKRKLCQVPDSMLGQIRQIRSTFAKITEDRIALQLSEDDGPRRCSSDMQIVPTSHFVVKSGIIPREREKKKLINLLSSESNDGNIISVVTIVGAGGIGKTTLAQLVYNDQNFRQNFDKVGWIFVAQDFNVHRLSRELGESIKKRSLDFANLSALQENISEEMRGKKIFLVLDDVWNENKNLWELFQLPFTSASLVKILVTTRNKSVARLMQTEPDATYNIPYMSEEQSWQMFQHFAFGKVVPHADSNFVEIGKEIMRKCGKLPLAIKSIASLLRHEPNEENWKEILESELWKSDASDEIFWPLLISYAHLPTYLKPCFLYCSLLPKYYSNDAEKMSSSRRTYFNDAEILVKLWISQGYVQTEKIGWIYVKQLYERSFLEGIGVLAENIFCFTMHDIVHDLARSILGNGCFSIVGNTILNFPEELRHLYVHYSQKEPLEPPLFPSDTFATLRTLIVDDHGHLLPKKKQIVKDYLGKQFLSAFDISKAHKLRALHLWIRGYLKFDISFEKLKHLRYLFLGGKAFERLPKCICSLYKLQNLTLEDFPYLMELPESIKNLVSLEELTITRCPSLKLLPVSFNQLKALQKLYISWCTAFEELPCNMGNLTNLQLLKIDYTEIISLPPSLNKIIRRTSLQVRLVCKTIGWLENFVDLKGTLWLVRLNLVSLNSFHGAILVRMHNLQHLVLAWNDSTYKEDKKKFNKHGSLELCISLNGKSCSDMDSSDENMYYESESSEDLSLMVRLQPHLNLRKLDVRGYRSLTFPDWIGNPTLCASLDSIELESCNFIRFLPFGGLHKLKYLSLERCASLQHVQEQSLPLVLEEIYICSCQSLESVTGIQKLKSLVKLQITNCRELCCLDHNGKSDRITISYCPKLKDFCSQHDIKYLDSESNVDTRSESSYGDESYSHDNDGDCIESD</sequence>